<feature type="signal peptide" evidence="2">
    <location>
        <begin position="1"/>
        <end position="31"/>
    </location>
</feature>
<name>A0ABW6LJH0_9ACTN</name>
<proteinExistence type="predicted"/>
<keyword evidence="4" id="KW-1185">Reference proteome</keyword>
<dbReference type="PROSITE" id="PS51257">
    <property type="entry name" value="PROKAR_LIPOPROTEIN"/>
    <property type="match status" value="1"/>
</dbReference>
<dbReference type="RefSeq" id="WP_358284591.1">
    <property type="nucleotide sequence ID" value="NZ_JBEYGJ010000020.1"/>
</dbReference>
<evidence type="ECO:0000256" key="2">
    <source>
        <dbReference type="SAM" id="SignalP"/>
    </source>
</evidence>
<evidence type="ECO:0000313" key="4">
    <source>
        <dbReference type="Proteomes" id="UP001601288"/>
    </source>
</evidence>
<accession>A0ABW6LJH0</accession>
<dbReference type="Proteomes" id="UP001601288">
    <property type="component" value="Unassembled WGS sequence"/>
</dbReference>
<evidence type="ECO:0000313" key="3">
    <source>
        <dbReference type="EMBL" id="MFE9228572.1"/>
    </source>
</evidence>
<evidence type="ECO:0008006" key="5">
    <source>
        <dbReference type="Google" id="ProtNLM"/>
    </source>
</evidence>
<organism evidence="3 4">
    <name type="scientific">Streptomyces massasporeus</name>
    <dbReference type="NCBI Taxonomy" id="67324"/>
    <lineage>
        <taxon>Bacteria</taxon>
        <taxon>Bacillati</taxon>
        <taxon>Actinomycetota</taxon>
        <taxon>Actinomycetes</taxon>
        <taxon>Kitasatosporales</taxon>
        <taxon>Streptomycetaceae</taxon>
        <taxon>Streptomyces</taxon>
    </lineage>
</organism>
<comment type="caution">
    <text evidence="3">The sequence shown here is derived from an EMBL/GenBank/DDBJ whole genome shotgun (WGS) entry which is preliminary data.</text>
</comment>
<keyword evidence="2" id="KW-0732">Signal</keyword>
<evidence type="ECO:0000256" key="1">
    <source>
        <dbReference type="SAM" id="MobiDB-lite"/>
    </source>
</evidence>
<feature type="compositionally biased region" description="Low complexity" evidence="1">
    <location>
        <begin position="37"/>
        <end position="58"/>
    </location>
</feature>
<protein>
    <recommendedName>
        <fullName evidence="5">Lipoprotein</fullName>
    </recommendedName>
</protein>
<feature type="region of interest" description="Disordered" evidence="1">
    <location>
        <begin position="29"/>
        <end position="75"/>
    </location>
</feature>
<reference evidence="3 4" key="1">
    <citation type="submission" date="2024-10" db="EMBL/GenBank/DDBJ databases">
        <title>The Natural Products Discovery Center: Release of the First 8490 Sequenced Strains for Exploring Actinobacteria Biosynthetic Diversity.</title>
        <authorList>
            <person name="Kalkreuter E."/>
            <person name="Kautsar S.A."/>
            <person name="Yang D."/>
            <person name="Bader C.D."/>
            <person name="Teijaro C.N."/>
            <person name="Fluegel L."/>
            <person name="Davis C.M."/>
            <person name="Simpson J.R."/>
            <person name="Lauterbach L."/>
            <person name="Steele A.D."/>
            <person name="Gui C."/>
            <person name="Meng S."/>
            <person name="Li G."/>
            <person name="Viehrig K."/>
            <person name="Ye F."/>
            <person name="Su P."/>
            <person name="Kiefer A.F."/>
            <person name="Nichols A."/>
            <person name="Cepeda A.J."/>
            <person name="Yan W."/>
            <person name="Fan B."/>
            <person name="Jiang Y."/>
            <person name="Adhikari A."/>
            <person name="Zheng C.-J."/>
            <person name="Schuster L."/>
            <person name="Cowan T.M."/>
            <person name="Smanski M.J."/>
            <person name="Chevrette M.G."/>
            <person name="De Carvalho L.P.S."/>
            <person name="Shen B."/>
        </authorList>
    </citation>
    <scope>NUCLEOTIDE SEQUENCE [LARGE SCALE GENOMIC DNA]</scope>
    <source>
        <strain evidence="3 4">NPDC007066</strain>
    </source>
</reference>
<gene>
    <name evidence="3" type="ORF">ACFYM3_28900</name>
</gene>
<dbReference type="EMBL" id="JBIAFP010000019">
    <property type="protein sequence ID" value="MFE9228572.1"/>
    <property type="molecule type" value="Genomic_DNA"/>
</dbReference>
<sequence length="202" mass="21626">MSTSRPARPASLAALALALVAVLSACGDLHAPDSRTGAAPSPSGASSPSAPSAPSASPYGEPGTGDGAPHYNENNAYRREGDMAPAHEKDARREADRIRPVLKRLWEKREWDPATVRAALLRLGYEEERVTKGGKRLGGTLTVTGMLARWEDDGYVTPEGTRVALRVHDDACVSAFVQKSNFEVRTNGPYPETGCFEPPYGH</sequence>
<feature type="chain" id="PRO_5046952585" description="Lipoprotein" evidence="2">
    <location>
        <begin position="32"/>
        <end position="202"/>
    </location>
</feature>